<dbReference type="InterPro" id="IPR039420">
    <property type="entry name" value="WalR-like"/>
</dbReference>
<dbReference type="InterPro" id="IPR011006">
    <property type="entry name" value="CheY-like_superfamily"/>
</dbReference>
<dbReference type="GO" id="GO:0032993">
    <property type="term" value="C:protein-DNA complex"/>
    <property type="evidence" value="ECO:0007669"/>
    <property type="project" value="TreeGrafter"/>
</dbReference>
<dbReference type="GO" id="GO:0000156">
    <property type="term" value="F:phosphorelay response regulator activity"/>
    <property type="evidence" value="ECO:0007669"/>
    <property type="project" value="TreeGrafter"/>
</dbReference>
<evidence type="ECO:0000256" key="3">
    <source>
        <dbReference type="ARBA" id="ARBA00023015"/>
    </source>
</evidence>
<keyword evidence="2" id="KW-0902">Two-component regulatory system</keyword>
<name>A0A3A4NQC1_ABYX5</name>
<comment type="caution">
    <text evidence="9">The sequence shown here is derived from an EMBL/GenBank/DDBJ whole genome shotgun (WGS) entry which is preliminary data.</text>
</comment>
<evidence type="ECO:0000256" key="2">
    <source>
        <dbReference type="ARBA" id="ARBA00023012"/>
    </source>
</evidence>
<dbReference type="GO" id="GO:0005829">
    <property type="term" value="C:cytosol"/>
    <property type="evidence" value="ECO:0007669"/>
    <property type="project" value="TreeGrafter"/>
</dbReference>
<gene>
    <name evidence="9" type="ORF">C4520_15065</name>
</gene>
<evidence type="ECO:0000256" key="5">
    <source>
        <dbReference type="ARBA" id="ARBA00023163"/>
    </source>
</evidence>
<feature type="region of interest" description="Disordered" evidence="7">
    <location>
        <begin position="122"/>
        <end position="151"/>
    </location>
</feature>
<dbReference type="PANTHER" id="PTHR48111:SF1">
    <property type="entry name" value="TWO-COMPONENT RESPONSE REGULATOR ORR33"/>
    <property type="match status" value="1"/>
</dbReference>
<dbReference type="InterPro" id="IPR001789">
    <property type="entry name" value="Sig_transdc_resp-reg_receiver"/>
</dbReference>
<evidence type="ECO:0000313" key="10">
    <source>
        <dbReference type="Proteomes" id="UP000265882"/>
    </source>
</evidence>
<feature type="modified residue" description="4-aspartylphosphate" evidence="6">
    <location>
        <position position="54"/>
    </location>
</feature>
<evidence type="ECO:0000256" key="1">
    <source>
        <dbReference type="ARBA" id="ARBA00022553"/>
    </source>
</evidence>
<evidence type="ECO:0000259" key="8">
    <source>
        <dbReference type="PROSITE" id="PS50110"/>
    </source>
</evidence>
<dbReference type="AlphaFoldDB" id="A0A3A4NQC1"/>
<dbReference type="SUPFAM" id="SSF52172">
    <property type="entry name" value="CheY-like"/>
    <property type="match status" value="1"/>
</dbReference>
<dbReference type="PROSITE" id="PS50110">
    <property type="entry name" value="RESPONSE_REGULATORY"/>
    <property type="match status" value="1"/>
</dbReference>
<reference evidence="9 10" key="1">
    <citation type="journal article" date="2017" name="ISME J.">
        <title>Energy and carbon metabolisms in a deep terrestrial subsurface fluid microbial community.</title>
        <authorList>
            <person name="Momper L."/>
            <person name="Jungbluth S.P."/>
            <person name="Lee M.D."/>
            <person name="Amend J.P."/>
        </authorList>
    </citation>
    <scope>NUCLEOTIDE SEQUENCE [LARGE SCALE GENOMIC DNA]</scope>
    <source>
        <strain evidence="9">SURF_5</strain>
    </source>
</reference>
<accession>A0A3A4NQC1</accession>
<evidence type="ECO:0000256" key="7">
    <source>
        <dbReference type="SAM" id="MobiDB-lite"/>
    </source>
</evidence>
<feature type="domain" description="Response regulatory" evidence="8">
    <location>
        <begin position="5"/>
        <end position="120"/>
    </location>
</feature>
<keyword evidence="3" id="KW-0805">Transcription regulation</keyword>
<dbReference type="EMBL" id="QZKU01000106">
    <property type="protein sequence ID" value="RJP18004.1"/>
    <property type="molecule type" value="Genomic_DNA"/>
</dbReference>
<feature type="compositionally biased region" description="Basic and acidic residues" evidence="7">
    <location>
        <begin position="122"/>
        <end position="140"/>
    </location>
</feature>
<evidence type="ECO:0000256" key="6">
    <source>
        <dbReference type="PROSITE-ProRule" id="PRU00169"/>
    </source>
</evidence>
<dbReference type="CDD" id="cd17536">
    <property type="entry name" value="REC_YesN-like"/>
    <property type="match status" value="1"/>
</dbReference>
<keyword evidence="5" id="KW-0804">Transcription</keyword>
<keyword evidence="4" id="KW-0238">DNA-binding</keyword>
<keyword evidence="1 6" id="KW-0597">Phosphoprotein</keyword>
<sequence>MNSINLLIVDDEKRFLSTAKRLLDKRGMDTTICSNGPDALKILEECSIDVVLLDIKMPGGIDGMELLRRIRQERPDIEVILLTGHVSVESAVEGLKLGAFDYLLKPLTISEIQAKVEEAFARKQTKKEVARREEVDEGTDRPLTAGTRSTG</sequence>
<evidence type="ECO:0000256" key="4">
    <source>
        <dbReference type="ARBA" id="ARBA00023125"/>
    </source>
</evidence>
<organism evidence="9 10">
    <name type="scientific">Abyssobacteria bacterium (strain SURF_5)</name>
    <dbReference type="NCBI Taxonomy" id="2093360"/>
    <lineage>
        <taxon>Bacteria</taxon>
        <taxon>Pseudomonadati</taxon>
        <taxon>Candidatus Hydrogenedentota</taxon>
        <taxon>Candidatus Abyssobacteria</taxon>
    </lineage>
</organism>
<dbReference type="Pfam" id="PF00072">
    <property type="entry name" value="Response_reg"/>
    <property type="match status" value="1"/>
</dbReference>
<dbReference type="Gene3D" id="3.40.50.2300">
    <property type="match status" value="1"/>
</dbReference>
<dbReference type="Proteomes" id="UP000265882">
    <property type="component" value="Unassembled WGS sequence"/>
</dbReference>
<dbReference type="GO" id="GO:0006355">
    <property type="term" value="P:regulation of DNA-templated transcription"/>
    <property type="evidence" value="ECO:0007669"/>
    <property type="project" value="TreeGrafter"/>
</dbReference>
<evidence type="ECO:0000313" key="9">
    <source>
        <dbReference type="EMBL" id="RJP18004.1"/>
    </source>
</evidence>
<dbReference type="SMART" id="SM00448">
    <property type="entry name" value="REC"/>
    <property type="match status" value="1"/>
</dbReference>
<proteinExistence type="predicted"/>
<dbReference type="PANTHER" id="PTHR48111">
    <property type="entry name" value="REGULATOR OF RPOS"/>
    <property type="match status" value="1"/>
</dbReference>
<protein>
    <submittedName>
        <fullName evidence="9">Response regulator</fullName>
    </submittedName>
</protein>
<dbReference type="GO" id="GO:0000976">
    <property type="term" value="F:transcription cis-regulatory region binding"/>
    <property type="evidence" value="ECO:0007669"/>
    <property type="project" value="TreeGrafter"/>
</dbReference>